<dbReference type="InterPro" id="IPR027379">
    <property type="entry name" value="CLS_N"/>
</dbReference>
<dbReference type="GO" id="GO:0005886">
    <property type="term" value="C:plasma membrane"/>
    <property type="evidence" value="ECO:0007669"/>
    <property type="project" value="UniProtKB-SubCell"/>
</dbReference>
<evidence type="ECO:0000256" key="3">
    <source>
        <dbReference type="ARBA" id="ARBA00022516"/>
    </source>
</evidence>
<sequence>MSVILTFHALLVITFTIRILLRDDLSPPGRLAWFIVLNVLPYFGSAIYFLFGEVDIGNRAHKRHDQIFDEIRSKAAEFMGVAGHSDSAIERVYRPAFKYAGSINGFHTQTGNSAQLMPNSDSTLTNMIADIDAATDHVHVLYYIWLTDHTGTAVAEALIRAAQRGVTCRAMADGLGSRPLIKSELWQRMHDAGVEVVVALPFHNLLRTIITSRLDLRNHRKITVIDARITYCGSRNSADPEFLVKEKYGPWIDIMLRFEGPVVAQNQLLFASDWMQATGESLDVIPLQAASQEGGFPAQVMGVGPTERRGATPQLFSNLFACAEHSLTLSTPYFVPDATVLEALCASAHRGVAVTLIFPKVNDSWIVAAASRSYYHKLLDAGCKIYEHRKGLLHAKTLTVDGKVSLIGSSNLDLRSFDLNYENNILLQDEHITQAISERQQEYIAQSDPVELSAVLAWRYSRRVWHNVIATIGPVL</sequence>
<dbReference type="InterPro" id="IPR022924">
    <property type="entry name" value="Cardiolipin_synthase"/>
</dbReference>
<keyword evidence="9 13" id="KW-0472">Membrane</keyword>
<evidence type="ECO:0000256" key="12">
    <source>
        <dbReference type="NCBIfam" id="TIGR04265"/>
    </source>
</evidence>
<dbReference type="Gene3D" id="3.30.870.10">
    <property type="entry name" value="Endonuclease Chain A"/>
    <property type="match status" value="2"/>
</dbReference>
<evidence type="ECO:0000256" key="8">
    <source>
        <dbReference type="ARBA" id="ARBA00023098"/>
    </source>
</evidence>
<evidence type="ECO:0000259" key="14">
    <source>
        <dbReference type="PROSITE" id="PS50035"/>
    </source>
</evidence>
<dbReference type="GO" id="GO:0032049">
    <property type="term" value="P:cardiolipin biosynthetic process"/>
    <property type="evidence" value="ECO:0007669"/>
    <property type="project" value="UniProtKB-UniRule"/>
</dbReference>
<dbReference type="PANTHER" id="PTHR21248">
    <property type="entry name" value="CARDIOLIPIN SYNTHASE"/>
    <property type="match status" value="1"/>
</dbReference>
<evidence type="ECO:0000256" key="6">
    <source>
        <dbReference type="ARBA" id="ARBA00022737"/>
    </source>
</evidence>
<keyword evidence="7 13" id="KW-1133">Transmembrane helix</keyword>
<comment type="subcellular location">
    <subcellularLocation>
        <location evidence="1">Cell membrane</location>
        <topology evidence="1">Multi-pass membrane protein</topology>
    </subcellularLocation>
</comment>
<dbReference type="InterPro" id="IPR025202">
    <property type="entry name" value="PLD-like_dom"/>
</dbReference>
<dbReference type="NCBIfam" id="TIGR04265">
    <property type="entry name" value="bac_cardiolipin"/>
    <property type="match status" value="1"/>
</dbReference>
<reference evidence="15 16" key="1">
    <citation type="submission" date="2022-12" db="EMBL/GenBank/DDBJ databases">
        <title>Coexistence and Characterization of a Novel Tigecycline Resistance gene tet(X) variant and blaNDM-1 in a Pseudomonas caeni Isolate of Chicken Origin.</title>
        <authorList>
            <person name="Lu X."/>
            <person name="Zhang L."/>
            <person name="Li R."/>
            <person name="Wang Z."/>
        </authorList>
    </citation>
    <scope>NUCLEOTIDE SEQUENCE [LARGE SCALE GENOMIC DNA]</scope>
    <source>
        <strain evidence="15 16">CE14</strain>
    </source>
</reference>
<organism evidence="15 16">
    <name type="scientific">Denitrificimonas caeni</name>
    <dbReference type="NCBI Taxonomy" id="521720"/>
    <lineage>
        <taxon>Bacteria</taxon>
        <taxon>Pseudomonadati</taxon>
        <taxon>Pseudomonadota</taxon>
        <taxon>Gammaproteobacteria</taxon>
        <taxon>Pseudomonadales</taxon>
        <taxon>Pseudomonadaceae</taxon>
        <taxon>Denitrificimonas</taxon>
    </lineage>
</organism>
<dbReference type="PANTHER" id="PTHR21248:SF22">
    <property type="entry name" value="PHOSPHOLIPASE D"/>
    <property type="match status" value="1"/>
</dbReference>
<protein>
    <recommendedName>
        <fullName evidence="12">Cardiolipin synthase</fullName>
        <ecNumber evidence="12">2.7.8.-</ecNumber>
    </recommendedName>
</protein>
<name>A0AAE9VMQ8_9GAMM</name>
<dbReference type="Pfam" id="PF13396">
    <property type="entry name" value="PLDc_N"/>
    <property type="match status" value="1"/>
</dbReference>
<keyword evidence="5 13" id="KW-0812">Transmembrane</keyword>
<dbReference type="AlphaFoldDB" id="A0AAE9VMQ8"/>
<keyword evidence="10" id="KW-0594">Phospholipid biosynthesis</keyword>
<dbReference type="GO" id="GO:0008808">
    <property type="term" value="F:cardiolipin synthase activity"/>
    <property type="evidence" value="ECO:0007669"/>
    <property type="project" value="UniProtKB-UniRule"/>
</dbReference>
<dbReference type="Proteomes" id="UP001212189">
    <property type="component" value="Chromosome"/>
</dbReference>
<feature type="transmembrane region" description="Helical" evidence="13">
    <location>
        <begin position="32"/>
        <end position="51"/>
    </location>
</feature>
<evidence type="ECO:0000256" key="4">
    <source>
        <dbReference type="ARBA" id="ARBA00022679"/>
    </source>
</evidence>
<dbReference type="CDD" id="cd09158">
    <property type="entry name" value="PLDc_EcCLS_like_2"/>
    <property type="match status" value="1"/>
</dbReference>
<proteinExistence type="predicted"/>
<keyword evidence="4" id="KW-0808">Transferase</keyword>
<dbReference type="Pfam" id="PF13091">
    <property type="entry name" value="PLDc_2"/>
    <property type="match status" value="2"/>
</dbReference>
<dbReference type="PROSITE" id="PS50035">
    <property type="entry name" value="PLD"/>
    <property type="match status" value="2"/>
</dbReference>
<keyword evidence="2" id="KW-1003">Cell membrane</keyword>
<dbReference type="InterPro" id="IPR001736">
    <property type="entry name" value="PLipase_D/transphosphatidylase"/>
</dbReference>
<evidence type="ECO:0000256" key="5">
    <source>
        <dbReference type="ARBA" id="ARBA00022692"/>
    </source>
</evidence>
<evidence type="ECO:0000256" key="13">
    <source>
        <dbReference type="SAM" id="Phobius"/>
    </source>
</evidence>
<keyword evidence="11" id="KW-1208">Phospholipid metabolism</keyword>
<evidence type="ECO:0000256" key="9">
    <source>
        <dbReference type="ARBA" id="ARBA00023136"/>
    </source>
</evidence>
<dbReference type="EC" id="2.7.8.-" evidence="12"/>
<evidence type="ECO:0000256" key="10">
    <source>
        <dbReference type="ARBA" id="ARBA00023209"/>
    </source>
</evidence>
<dbReference type="CDD" id="cd09152">
    <property type="entry name" value="PLDc_EcCLS_like_1"/>
    <property type="match status" value="1"/>
</dbReference>
<dbReference type="SMART" id="SM00155">
    <property type="entry name" value="PLDc"/>
    <property type="match status" value="2"/>
</dbReference>
<evidence type="ECO:0000256" key="11">
    <source>
        <dbReference type="ARBA" id="ARBA00023264"/>
    </source>
</evidence>
<evidence type="ECO:0000256" key="2">
    <source>
        <dbReference type="ARBA" id="ARBA00022475"/>
    </source>
</evidence>
<gene>
    <name evidence="15" type="primary">cls</name>
    <name evidence="15" type="ORF">O6P33_09780</name>
</gene>
<evidence type="ECO:0000256" key="1">
    <source>
        <dbReference type="ARBA" id="ARBA00004651"/>
    </source>
</evidence>
<accession>A0AAE9VMQ8</accession>
<dbReference type="RefSeq" id="WP_269817595.1">
    <property type="nucleotide sequence ID" value="NZ_CP114976.1"/>
</dbReference>
<feature type="domain" description="PLD phosphodiesterase" evidence="14">
    <location>
        <begin position="389"/>
        <end position="416"/>
    </location>
</feature>
<keyword evidence="8" id="KW-0443">Lipid metabolism</keyword>
<evidence type="ECO:0000256" key="7">
    <source>
        <dbReference type="ARBA" id="ARBA00022989"/>
    </source>
</evidence>
<dbReference type="SUPFAM" id="SSF56024">
    <property type="entry name" value="Phospholipase D/nuclease"/>
    <property type="match status" value="2"/>
</dbReference>
<dbReference type="KEGG" id="dce:O6P33_09780"/>
<evidence type="ECO:0000313" key="15">
    <source>
        <dbReference type="EMBL" id="WBE24652.1"/>
    </source>
</evidence>
<keyword evidence="16" id="KW-1185">Reference proteome</keyword>
<keyword evidence="3" id="KW-0444">Lipid biosynthesis</keyword>
<feature type="domain" description="PLD phosphodiesterase" evidence="14">
    <location>
        <begin position="214"/>
        <end position="241"/>
    </location>
</feature>
<keyword evidence="6" id="KW-0677">Repeat</keyword>
<dbReference type="EMBL" id="CP114976">
    <property type="protein sequence ID" value="WBE24652.1"/>
    <property type="molecule type" value="Genomic_DNA"/>
</dbReference>
<evidence type="ECO:0000313" key="16">
    <source>
        <dbReference type="Proteomes" id="UP001212189"/>
    </source>
</evidence>